<accession>A0A5C5XIT8</accession>
<dbReference type="AlphaFoldDB" id="A0A5C5XIT8"/>
<evidence type="ECO:0000313" key="3">
    <source>
        <dbReference type="Proteomes" id="UP000316095"/>
    </source>
</evidence>
<protein>
    <submittedName>
        <fullName evidence="2">Uncharacterized protein</fullName>
    </submittedName>
</protein>
<dbReference type="OrthoDB" id="292153at2"/>
<proteinExistence type="predicted"/>
<name>A0A5C5XIT8_9PLAN</name>
<evidence type="ECO:0000313" key="2">
    <source>
        <dbReference type="EMBL" id="TWT62233.1"/>
    </source>
</evidence>
<dbReference type="EMBL" id="SJPG01000001">
    <property type="protein sequence ID" value="TWT62233.1"/>
    <property type="molecule type" value="Genomic_DNA"/>
</dbReference>
<keyword evidence="1" id="KW-0812">Transmembrane</keyword>
<feature type="transmembrane region" description="Helical" evidence="1">
    <location>
        <begin position="112"/>
        <end position="130"/>
    </location>
</feature>
<gene>
    <name evidence="2" type="ORF">Pan54_29740</name>
</gene>
<keyword evidence="3" id="KW-1185">Reference proteome</keyword>
<evidence type="ECO:0000256" key="1">
    <source>
        <dbReference type="SAM" id="Phobius"/>
    </source>
</evidence>
<sequence>MKLRAITCEQCSAPLEVPAKATSAKCGYCNSLLHLDQPQPQSLKSSENDSSNLDTIRLQNELERLDREWMMKRESFMIKGKNGEMSIPDTTMLVASGFGIVFAGFWTLMTLFFFPPFALFGGFMIIMIITQTAKAKKKMEQYQYSHSQYRRKRQEILSQLQQEDPPGIDNYLQDLSFN</sequence>
<reference evidence="2 3" key="1">
    <citation type="submission" date="2019-02" db="EMBL/GenBank/DDBJ databases">
        <title>Deep-cultivation of Planctomycetes and their phenomic and genomic characterization uncovers novel biology.</title>
        <authorList>
            <person name="Wiegand S."/>
            <person name="Jogler M."/>
            <person name="Boedeker C."/>
            <person name="Pinto D."/>
            <person name="Vollmers J."/>
            <person name="Rivas-Marin E."/>
            <person name="Kohn T."/>
            <person name="Peeters S.H."/>
            <person name="Heuer A."/>
            <person name="Rast P."/>
            <person name="Oberbeckmann S."/>
            <person name="Bunk B."/>
            <person name="Jeske O."/>
            <person name="Meyerdierks A."/>
            <person name="Storesund J.E."/>
            <person name="Kallscheuer N."/>
            <person name="Luecker S."/>
            <person name="Lage O.M."/>
            <person name="Pohl T."/>
            <person name="Merkel B.J."/>
            <person name="Hornburger P."/>
            <person name="Mueller R.-W."/>
            <person name="Bruemmer F."/>
            <person name="Labrenz M."/>
            <person name="Spormann A.M."/>
            <person name="Op Den Camp H."/>
            <person name="Overmann J."/>
            <person name="Amann R."/>
            <person name="Jetten M.S.M."/>
            <person name="Mascher T."/>
            <person name="Medema M.H."/>
            <person name="Devos D.P."/>
            <person name="Kaster A.-K."/>
            <person name="Ovreas L."/>
            <person name="Rohde M."/>
            <person name="Galperin M.Y."/>
            <person name="Jogler C."/>
        </authorList>
    </citation>
    <scope>NUCLEOTIDE SEQUENCE [LARGE SCALE GENOMIC DNA]</scope>
    <source>
        <strain evidence="2 3">Pan54</strain>
    </source>
</reference>
<organism evidence="2 3">
    <name type="scientific">Rubinisphaera italica</name>
    <dbReference type="NCBI Taxonomy" id="2527969"/>
    <lineage>
        <taxon>Bacteria</taxon>
        <taxon>Pseudomonadati</taxon>
        <taxon>Planctomycetota</taxon>
        <taxon>Planctomycetia</taxon>
        <taxon>Planctomycetales</taxon>
        <taxon>Planctomycetaceae</taxon>
        <taxon>Rubinisphaera</taxon>
    </lineage>
</organism>
<feature type="transmembrane region" description="Helical" evidence="1">
    <location>
        <begin position="87"/>
        <end position="106"/>
    </location>
</feature>
<keyword evidence="1" id="KW-1133">Transmembrane helix</keyword>
<comment type="caution">
    <text evidence="2">The sequence shown here is derived from an EMBL/GenBank/DDBJ whole genome shotgun (WGS) entry which is preliminary data.</text>
</comment>
<dbReference type="RefSeq" id="WP_146504116.1">
    <property type="nucleotide sequence ID" value="NZ_SJPG01000001.1"/>
</dbReference>
<keyword evidence="1" id="KW-0472">Membrane</keyword>
<dbReference type="Proteomes" id="UP000316095">
    <property type="component" value="Unassembled WGS sequence"/>
</dbReference>